<name>A0A8K1HZP1_LITCN</name>
<dbReference type="EMBL" id="MT275512">
    <property type="protein sequence ID" value="UBT01628.1"/>
    <property type="molecule type" value="mRNA"/>
</dbReference>
<dbReference type="PANTHER" id="PTHR31744:SF219">
    <property type="entry name" value="NAC DOMAIN-CONTAINING PROTEIN 4"/>
    <property type="match status" value="1"/>
</dbReference>
<organism evidence="7">
    <name type="scientific">Litchi chinensis</name>
    <name type="common">Lychee</name>
    <dbReference type="NCBI Taxonomy" id="151069"/>
    <lineage>
        <taxon>Eukaryota</taxon>
        <taxon>Viridiplantae</taxon>
        <taxon>Streptophyta</taxon>
        <taxon>Embryophyta</taxon>
        <taxon>Tracheophyta</taxon>
        <taxon>Spermatophyta</taxon>
        <taxon>Magnoliopsida</taxon>
        <taxon>eudicotyledons</taxon>
        <taxon>Gunneridae</taxon>
        <taxon>Pentapetalae</taxon>
        <taxon>rosids</taxon>
        <taxon>malvids</taxon>
        <taxon>Sapindales</taxon>
        <taxon>Sapindaceae</taxon>
        <taxon>Litchi</taxon>
    </lineage>
</organism>
<sequence>MDSLVGYRFHPTPEELVSHFLKKKRLDPAFTDHTIREVNIYEHHPCELPGRSFQSNEQFWYFFCILDQKYANSGRARRTAKGGSWKKTGEDVIVKTKGTNKHIGFRKTLVFYKGSNFKKENKTNWVMHEYHAYHEDHRNKESVFKHEVVVCRIERKPDKNREPSSTLDEGQPSDNPVYDSGSNVAEDIVLKAEPDQLLQNHLDNTNLMELESQPLPKQHRSLNGEDLVTKRNSSEKESQLPPNQYLSSDMEDHDANEIFSELEPLDPPGWYNPLGDCKWLNHNSSGLSDDPKVWNAPLDTPDLMILNSSKTTFTETYCCDRSDEGTETIAALFNEFSSMANGEY</sequence>
<dbReference type="GO" id="GO:0006355">
    <property type="term" value="P:regulation of DNA-templated transcription"/>
    <property type="evidence" value="ECO:0007669"/>
    <property type="project" value="InterPro"/>
</dbReference>
<dbReference type="InterPro" id="IPR036093">
    <property type="entry name" value="NAC_dom_sf"/>
</dbReference>
<dbReference type="InterPro" id="IPR003441">
    <property type="entry name" value="NAC-dom"/>
</dbReference>
<dbReference type="SUPFAM" id="SSF101941">
    <property type="entry name" value="NAC domain"/>
    <property type="match status" value="1"/>
</dbReference>
<evidence type="ECO:0000256" key="2">
    <source>
        <dbReference type="ARBA" id="ARBA00023125"/>
    </source>
</evidence>
<dbReference type="PANTHER" id="PTHR31744">
    <property type="entry name" value="PROTEIN CUP-SHAPED COTYLEDON 2-RELATED"/>
    <property type="match status" value="1"/>
</dbReference>
<feature type="domain" description="NAC" evidence="6">
    <location>
        <begin position="3"/>
        <end position="156"/>
    </location>
</feature>
<keyword evidence="2" id="KW-0238">DNA-binding</keyword>
<evidence type="ECO:0000256" key="1">
    <source>
        <dbReference type="ARBA" id="ARBA00023015"/>
    </source>
</evidence>
<accession>A0A8K1HZP1</accession>
<keyword evidence="3" id="KW-0804">Transcription</keyword>
<evidence type="ECO:0000256" key="5">
    <source>
        <dbReference type="SAM" id="MobiDB-lite"/>
    </source>
</evidence>
<evidence type="ECO:0000256" key="3">
    <source>
        <dbReference type="ARBA" id="ARBA00023163"/>
    </source>
</evidence>
<reference evidence="7" key="1">
    <citation type="submission" date="2020-03" db="EMBL/GenBank/DDBJ databases">
        <title>LcNAC40-LcVPE regulatory module contributes to fruit abscission by promoting autolytic programmed cell death in litchi.</title>
        <authorList>
            <person name="Li C."/>
            <person name="Ning X."/>
            <person name="Zhao M."/>
            <person name="Wen Z."/>
            <person name="Kou L."/>
            <person name="Ma X."/>
            <person name="Peng M."/>
            <person name="Yang Y."/>
            <person name="Wu H."/>
            <person name="Li J."/>
        </authorList>
    </citation>
    <scope>NUCLEOTIDE SEQUENCE</scope>
</reference>
<dbReference type="Pfam" id="PF02365">
    <property type="entry name" value="NAM"/>
    <property type="match status" value="1"/>
</dbReference>
<dbReference type="PROSITE" id="PS51005">
    <property type="entry name" value="NAC"/>
    <property type="match status" value="1"/>
</dbReference>
<dbReference type="GO" id="GO:0003677">
    <property type="term" value="F:DNA binding"/>
    <property type="evidence" value="ECO:0007669"/>
    <property type="project" value="UniProtKB-KW"/>
</dbReference>
<evidence type="ECO:0000259" key="6">
    <source>
        <dbReference type="PROSITE" id="PS51005"/>
    </source>
</evidence>
<feature type="compositionally biased region" description="Polar residues" evidence="5">
    <location>
        <begin position="163"/>
        <end position="174"/>
    </location>
</feature>
<feature type="region of interest" description="Disordered" evidence="5">
    <location>
        <begin position="155"/>
        <end position="181"/>
    </location>
</feature>
<keyword evidence="4" id="KW-0539">Nucleus</keyword>
<keyword evidence="1" id="KW-0805">Transcription regulation</keyword>
<evidence type="ECO:0000256" key="4">
    <source>
        <dbReference type="ARBA" id="ARBA00023242"/>
    </source>
</evidence>
<protein>
    <submittedName>
        <fullName evidence="7">NAC transcription factor 24</fullName>
    </submittedName>
</protein>
<dbReference type="AlphaFoldDB" id="A0A8K1HZP1"/>
<evidence type="ECO:0000313" key="7">
    <source>
        <dbReference type="EMBL" id="UBT01628.1"/>
    </source>
</evidence>
<proteinExistence type="evidence at transcript level"/>
<dbReference type="Gene3D" id="2.170.150.80">
    <property type="entry name" value="NAC domain"/>
    <property type="match status" value="1"/>
</dbReference>